<dbReference type="InterPro" id="IPR028082">
    <property type="entry name" value="Peripla_BP_I"/>
</dbReference>
<dbReference type="Gene3D" id="3.40.50.2300">
    <property type="match status" value="2"/>
</dbReference>
<dbReference type="PANTHER" id="PTHR30146:SF109">
    <property type="entry name" value="HTH-TYPE TRANSCRIPTIONAL REGULATOR GALS"/>
    <property type="match status" value="1"/>
</dbReference>
<evidence type="ECO:0000256" key="2">
    <source>
        <dbReference type="ARBA" id="ARBA00023125"/>
    </source>
</evidence>
<dbReference type="Gene3D" id="1.10.260.40">
    <property type="entry name" value="lambda repressor-like DNA-binding domains"/>
    <property type="match status" value="1"/>
</dbReference>
<gene>
    <name evidence="5" type="ORF">ACFOYW_17615</name>
</gene>
<evidence type="ECO:0000256" key="1">
    <source>
        <dbReference type="ARBA" id="ARBA00023015"/>
    </source>
</evidence>
<comment type="caution">
    <text evidence="5">The sequence shown here is derived from an EMBL/GenBank/DDBJ whole genome shotgun (WGS) entry which is preliminary data.</text>
</comment>
<sequence>MSESGDDAHPSGIPRPPTVKEVAERAGVSPMTVSRVFAGGANVRPELRTRVARAAAELGYRRNENARSLRPGHKSGLIGVTITNIANPYYAELQRGIEDAAAKANRRILVGNSNEDPALERQLVADFIGRRVEGLIVVPADPAHSEHLSPESVGTTPIVFASRPVPGLAVDTVLVDDVGGAYAATSRLLDEGHQRIAFLGTRTSVLTGQRRLQGYRTAHRDHNVPVYEHLVRTGQQEAAGAERALAELLAHEIAPTAVFSANNRNTLGAIRAIARFRSSVPADSPEVRLIGFDSFEFADLSPVPLSIVAHDPGALGRRAAELLLARIDHPTQTKSAQTVELPVELQLDPRAPE</sequence>
<dbReference type="SUPFAM" id="SSF53822">
    <property type="entry name" value="Periplasmic binding protein-like I"/>
    <property type="match status" value="1"/>
</dbReference>
<evidence type="ECO:0000256" key="3">
    <source>
        <dbReference type="ARBA" id="ARBA00023163"/>
    </source>
</evidence>
<protein>
    <submittedName>
        <fullName evidence="5">LacI family DNA-binding transcriptional regulator</fullName>
    </submittedName>
</protein>
<dbReference type="Pfam" id="PF00356">
    <property type="entry name" value="LacI"/>
    <property type="match status" value="1"/>
</dbReference>
<dbReference type="Pfam" id="PF00532">
    <property type="entry name" value="Peripla_BP_1"/>
    <property type="match status" value="1"/>
</dbReference>
<dbReference type="PANTHER" id="PTHR30146">
    <property type="entry name" value="LACI-RELATED TRANSCRIPTIONAL REPRESSOR"/>
    <property type="match status" value="1"/>
</dbReference>
<dbReference type="EMBL" id="JBHSCN010000022">
    <property type="protein sequence ID" value="MFC4245190.1"/>
    <property type="molecule type" value="Genomic_DNA"/>
</dbReference>
<evidence type="ECO:0000313" key="6">
    <source>
        <dbReference type="Proteomes" id="UP001595900"/>
    </source>
</evidence>
<dbReference type="PROSITE" id="PS50932">
    <property type="entry name" value="HTH_LACI_2"/>
    <property type="match status" value="1"/>
</dbReference>
<keyword evidence="2 5" id="KW-0238">DNA-binding</keyword>
<keyword evidence="6" id="KW-1185">Reference proteome</keyword>
<feature type="domain" description="HTH lacI-type" evidence="4">
    <location>
        <begin position="17"/>
        <end position="71"/>
    </location>
</feature>
<organism evidence="5 6">
    <name type="scientific">Gryllotalpicola reticulitermitis</name>
    <dbReference type="NCBI Taxonomy" id="1184153"/>
    <lineage>
        <taxon>Bacteria</taxon>
        <taxon>Bacillati</taxon>
        <taxon>Actinomycetota</taxon>
        <taxon>Actinomycetes</taxon>
        <taxon>Micrococcales</taxon>
        <taxon>Microbacteriaceae</taxon>
        <taxon>Gryllotalpicola</taxon>
    </lineage>
</organism>
<dbReference type="RefSeq" id="WP_390232090.1">
    <property type="nucleotide sequence ID" value="NZ_JBHSCN010000022.1"/>
</dbReference>
<dbReference type="CDD" id="cd06267">
    <property type="entry name" value="PBP1_LacI_sugar_binding-like"/>
    <property type="match status" value="1"/>
</dbReference>
<dbReference type="SMART" id="SM00354">
    <property type="entry name" value="HTH_LACI"/>
    <property type="match status" value="1"/>
</dbReference>
<evidence type="ECO:0000259" key="4">
    <source>
        <dbReference type="PROSITE" id="PS50932"/>
    </source>
</evidence>
<keyword evidence="3" id="KW-0804">Transcription</keyword>
<dbReference type="InterPro" id="IPR010982">
    <property type="entry name" value="Lambda_DNA-bd_dom_sf"/>
</dbReference>
<dbReference type="CDD" id="cd01392">
    <property type="entry name" value="HTH_LacI"/>
    <property type="match status" value="1"/>
</dbReference>
<dbReference type="InterPro" id="IPR000843">
    <property type="entry name" value="HTH_LacI"/>
</dbReference>
<accession>A0ABV8QA51</accession>
<name>A0ABV8QA51_9MICO</name>
<reference evidence="6" key="1">
    <citation type="journal article" date="2019" name="Int. J. Syst. Evol. Microbiol.">
        <title>The Global Catalogue of Microorganisms (GCM) 10K type strain sequencing project: providing services to taxonomists for standard genome sequencing and annotation.</title>
        <authorList>
            <consortium name="The Broad Institute Genomics Platform"/>
            <consortium name="The Broad Institute Genome Sequencing Center for Infectious Disease"/>
            <person name="Wu L."/>
            <person name="Ma J."/>
        </authorList>
    </citation>
    <scope>NUCLEOTIDE SEQUENCE [LARGE SCALE GENOMIC DNA]</scope>
    <source>
        <strain evidence="6">CGMCC 1.10363</strain>
    </source>
</reference>
<dbReference type="InterPro" id="IPR001761">
    <property type="entry name" value="Peripla_BP/Lac1_sug-bd_dom"/>
</dbReference>
<dbReference type="Proteomes" id="UP001595900">
    <property type="component" value="Unassembled WGS sequence"/>
</dbReference>
<proteinExistence type="predicted"/>
<dbReference type="SUPFAM" id="SSF47413">
    <property type="entry name" value="lambda repressor-like DNA-binding domains"/>
    <property type="match status" value="1"/>
</dbReference>
<dbReference type="GO" id="GO:0003677">
    <property type="term" value="F:DNA binding"/>
    <property type="evidence" value="ECO:0007669"/>
    <property type="project" value="UniProtKB-KW"/>
</dbReference>
<evidence type="ECO:0000313" key="5">
    <source>
        <dbReference type="EMBL" id="MFC4245190.1"/>
    </source>
</evidence>
<keyword evidence="1" id="KW-0805">Transcription regulation</keyword>